<sequence>MAHWAVVFPAERLDEERLFANDSVPLEGDGPTAGDVVLLVADGAAPVLFGLGRVRVPGEVHYTHRLLDQPVPVGDLKLAGPGVYPLEPSAFEASAGGVDPYLRTDGPKRTWLVSVDMPIEAASPAEAARLFWSYVYELGPQELPAFVSPVGNELAMQAFVLGIESNQDPEEED</sequence>
<organism evidence="1 2">
    <name type="scientific">Virgisporangium ochraceum</name>
    <dbReference type="NCBI Taxonomy" id="65505"/>
    <lineage>
        <taxon>Bacteria</taxon>
        <taxon>Bacillati</taxon>
        <taxon>Actinomycetota</taxon>
        <taxon>Actinomycetes</taxon>
        <taxon>Micromonosporales</taxon>
        <taxon>Micromonosporaceae</taxon>
        <taxon>Virgisporangium</taxon>
    </lineage>
</organism>
<proteinExistence type="predicted"/>
<evidence type="ECO:0000313" key="2">
    <source>
        <dbReference type="Proteomes" id="UP000635606"/>
    </source>
</evidence>
<dbReference type="EMBL" id="BOPH01000134">
    <property type="protein sequence ID" value="GIJ74395.1"/>
    <property type="molecule type" value="Genomic_DNA"/>
</dbReference>
<gene>
    <name evidence="1" type="ORF">Voc01_093120</name>
</gene>
<reference evidence="1" key="1">
    <citation type="submission" date="2021-01" db="EMBL/GenBank/DDBJ databases">
        <title>Whole genome shotgun sequence of Virgisporangium ochraceum NBRC 16418.</title>
        <authorList>
            <person name="Komaki H."/>
            <person name="Tamura T."/>
        </authorList>
    </citation>
    <scope>NUCLEOTIDE SEQUENCE</scope>
    <source>
        <strain evidence="1">NBRC 16418</strain>
    </source>
</reference>
<dbReference type="AlphaFoldDB" id="A0A8J4EG63"/>
<protein>
    <submittedName>
        <fullName evidence="1">Uncharacterized protein</fullName>
    </submittedName>
</protein>
<keyword evidence="2" id="KW-1185">Reference proteome</keyword>
<evidence type="ECO:0000313" key="1">
    <source>
        <dbReference type="EMBL" id="GIJ74395.1"/>
    </source>
</evidence>
<dbReference type="Proteomes" id="UP000635606">
    <property type="component" value="Unassembled WGS sequence"/>
</dbReference>
<accession>A0A8J4EG63</accession>
<comment type="caution">
    <text evidence="1">The sequence shown here is derived from an EMBL/GenBank/DDBJ whole genome shotgun (WGS) entry which is preliminary data.</text>
</comment>
<name>A0A8J4EG63_9ACTN</name>
<dbReference type="RefSeq" id="WP_203934195.1">
    <property type="nucleotide sequence ID" value="NZ_BOPH01000134.1"/>
</dbReference>